<dbReference type="PROSITE" id="PS00166">
    <property type="entry name" value="ENOYL_COA_HYDRATASE"/>
    <property type="match status" value="1"/>
</dbReference>
<keyword evidence="7" id="KW-0560">Oxidoreductase</keyword>
<evidence type="ECO:0000256" key="7">
    <source>
        <dbReference type="ARBA" id="ARBA00023002"/>
    </source>
</evidence>
<feature type="domain" description="3-hydroxyacyl-CoA dehydrogenase C-terminal" evidence="16">
    <location>
        <begin position="470"/>
        <end position="563"/>
    </location>
</feature>
<keyword evidence="9" id="KW-0443">Lipid metabolism</keyword>
<evidence type="ECO:0000256" key="12">
    <source>
        <dbReference type="ARBA" id="ARBA00023239"/>
    </source>
</evidence>
<dbReference type="InterPro" id="IPR029045">
    <property type="entry name" value="ClpP/crotonase-like_dom_sf"/>
</dbReference>
<comment type="subcellular location">
    <subcellularLocation>
        <location evidence="1">Peroxisome</location>
    </subcellularLocation>
</comment>
<dbReference type="InterPro" id="IPR036291">
    <property type="entry name" value="NAD(P)-bd_dom_sf"/>
</dbReference>
<evidence type="ECO:0000256" key="9">
    <source>
        <dbReference type="ARBA" id="ARBA00023098"/>
    </source>
</evidence>
<evidence type="ECO:0000256" key="14">
    <source>
        <dbReference type="ARBA" id="ARBA00049556"/>
    </source>
</evidence>
<evidence type="ECO:0000259" key="17">
    <source>
        <dbReference type="Pfam" id="PF02737"/>
    </source>
</evidence>
<evidence type="ECO:0000256" key="2">
    <source>
        <dbReference type="ARBA" id="ARBA00005005"/>
    </source>
</evidence>
<dbReference type="Gene3D" id="1.10.1040.50">
    <property type="match status" value="1"/>
</dbReference>
<dbReference type="Proteomes" id="UP000639775">
    <property type="component" value="Unassembled WGS sequence"/>
</dbReference>
<dbReference type="InterPro" id="IPR018376">
    <property type="entry name" value="Enoyl-CoA_hyd/isom_CS"/>
</dbReference>
<dbReference type="GO" id="GO:0070403">
    <property type="term" value="F:NAD+ binding"/>
    <property type="evidence" value="ECO:0007669"/>
    <property type="project" value="InterPro"/>
</dbReference>
<keyword evidence="11" id="KW-0413">Isomerase</keyword>
<evidence type="ECO:0000256" key="4">
    <source>
        <dbReference type="ARBA" id="ARBA00011245"/>
    </source>
</evidence>
<dbReference type="InterPro" id="IPR001753">
    <property type="entry name" value="Enoyl-CoA_hydra/iso"/>
</dbReference>
<dbReference type="PANTHER" id="PTHR23309:SF49">
    <property type="entry name" value="PEROXISOMAL BIFUNCTIONAL ENZYME"/>
    <property type="match status" value="1"/>
</dbReference>
<keyword evidence="13" id="KW-0511">Multifunctional enzyme</keyword>
<evidence type="ECO:0000256" key="10">
    <source>
        <dbReference type="ARBA" id="ARBA00023140"/>
    </source>
</evidence>
<evidence type="ECO:0000256" key="3">
    <source>
        <dbReference type="ARBA" id="ARBA00008750"/>
    </source>
</evidence>
<gene>
    <name evidence="18" type="ORF">HAT86_06965</name>
</gene>
<keyword evidence="12" id="KW-0456">Lyase</keyword>
<evidence type="ECO:0000256" key="13">
    <source>
        <dbReference type="ARBA" id="ARBA00023268"/>
    </source>
</evidence>
<dbReference type="GO" id="GO:0006635">
    <property type="term" value="P:fatty acid beta-oxidation"/>
    <property type="evidence" value="ECO:0007669"/>
    <property type="project" value="TreeGrafter"/>
</dbReference>
<organism evidence="18 19">
    <name type="scientific">Roseovarius gahaiensis</name>
    <dbReference type="NCBI Taxonomy" id="2716691"/>
    <lineage>
        <taxon>Bacteria</taxon>
        <taxon>Pseudomonadati</taxon>
        <taxon>Pseudomonadota</taxon>
        <taxon>Alphaproteobacteria</taxon>
        <taxon>Rhodobacterales</taxon>
        <taxon>Roseobacteraceae</taxon>
        <taxon>Roseovarius</taxon>
    </lineage>
</organism>
<evidence type="ECO:0000256" key="15">
    <source>
        <dbReference type="RuleBase" id="RU003707"/>
    </source>
</evidence>
<keyword evidence="10" id="KW-0576">Peroxisome</keyword>
<dbReference type="Gene3D" id="3.40.50.720">
    <property type="entry name" value="NAD(P)-binding Rossmann-like Domain"/>
    <property type="match status" value="1"/>
</dbReference>
<dbReference type="PANTHER" id="PTHR23309">
    <property type="entry name" value="3-HYDROXYACYL-COA DEHYROGENASE"/>
    <property type="match status" value="1"/>
</dbReference>
<accession>A0A967BA62</accession>
<keyword evidence="5" id="KW-0276">Fatty acid metabolism</keyword>
<reference evidence="18" key="1">
    <citation type="submission" date="2020-03" db="EMBL/GenBank/DDBJ databases">
        <title>Roseovarius gahaiensis sp. nov., isolated from Gahai Saline Lake, China.</title>
        <authorList>
            <person name="Sun X."/>
        </authorList>
    </citation>
    <scope>NUCLEOTIDE SEQUENCE</scope>
    <source>
        <strain evidence="18">GH877</strain>
    </source>
</reference>
<evidence type="ECO:0000256" key="8">
    <source>
        <dbReference type="ARBA" id="ARBA00023027"/>
    </source>
</evidence>
<dbReference type="SUPFAM" id="SSF51735">
    <property type="entry name" value="NAD(P)-binding Rossmann-fold domains"/>
    <property type="match status" value="1"/>
</dbReference>
<evidence type="ECO:0000256" key="1">
    <source>
        <dbReference type="ARBA" id="ARBA00004275"/>
    </source>
</evidence>
<evidence type="ECO:0000256" key="5">
    <source>
        <dbReference type="ARBA" id="ARBA00022832"/>
    </source>
</evidence>
<dbReference type="RefSeq" id="WP_167194944.1">
    <property type="nucleotide sequence ID" value="NZ_JAAORB010000009.1"/>
</dbReference>
<keyword evidence="8" id="KW-0520">NAD</keyword>
<dbReference type="InterPro" id="IPR008927">
    <property type="entry name" value="6-PGluconate_DH-like_C_sf"/>
</dbReference>
<dbReference type="Pfam" id="PF00378">
    <property type="entry name" value="ECH_1"/>
    <property type="match status" value="1"/>
</dbReference>
<evidence type="ECO:0000313" key="19">
    <source>
        <dbReference type="Proteomes" id="UP000639775"/>
    </source>
</evidence>
<evidence type="ECO:0008006" key="20">
    <source>
        <dbReference type="Google" id="ProtNLM"/>
    </source>
</evidence>
<dbReference type="AlphaFoldDB" id="A0A967BA62"/>
<sequence length="687" mass="72676">MASDVHHELHDGIAVVTLDRPVANALAPSVRHALQDSLRQTSADPAVCAIVLQGAGTGFSSGVDITEYDGPLSVPWVSDLCTLIETADKPVVACLHGAVLGAGFELALAAHARVACQSARLALPEVTLGLIPGAGATQRLPRIVGAQAALEFMLSGQSISVTDPRMARVCDRLVERDPLPAAIDLARDLATRGTWRRTRDHDRGFSDPDAYQKAVRTLQSQLPKDDGPEMDLVRCVEAAPLLPFERGLEFEQALFQDRLAAPSARARRHIYTAEKRASIWPELAQAPASRPLSKVAILGSGPLVSEVIVALLDGGKEVLLAAPTPDATDKVLKQVVSVYHGAVARKRLQVAQRDDRLTRLRRSEPGPAIAEADLVLDAGMQITPEDMAQRGLGSVWAVMGEGPGVSATMVEKTRALGGLGVRFYRPAHSMRAVEVNVPNGSDPAAVAGFVKMIQGLGRIAIRTSDAPGGVGDRLKATLYHAALALVGGGASPYDIDKAARDHLGFAHGPFEMMDIEGLGRVTARLAGMGRLDGLPGLSNDNLLQARIAAGALGKRAGKGIYLYPADAPPMPDRAVLSWCEEHKDDSRSPASPVYLGAALLSALANAAAGLIAANDVQRASDIDVVAVHGLGFDRRKGGPLLQADLQGVLPVLKALRGLEPVRPDIWHPHPRIEEMVKTGQGFFGRAV</sequence>
<comment type="similarity">
    <text evidence="3">In the N-terminal section; belongs to the enoyl-CoA hydratase/isomerase family.</text>
</comment>
<name>A0A967BA62_9RHOB</name>
<comment type="pathway">
    <text evidence="2">Lipid metabolism; fatty acid beta-oxidation.</text>
</comment>
<comment type="caution">
    <text evidence="18">The sequence shown here is derived from an EMBL/GenBank/DDBJ whole genome shotgun (WGS) entry which is preliminary data.</text>
</comment>
<proteinExistence type="inferred from homology"/>
<dbReference type="GO" id="GO:0003857">
    <property type="term" value="F:(3S)-3-hydroxyacyl-CoA dehydrogenase (NAD+) activity"/>
    <property type="evidence" value="ECO:0007669"/>
    <property type="project" value="UniProtKB-EC"/>
</dbReference>
<evidence type="ECO:0000256" key="6">
    <source>
        <dbReference type="ARBA" id="ARBA00022963"/>
    </source>
</evidence>
<comment type="catalytic activity">
    <reaction evidence="14">
        <text>a (3S)-3-hydroxyacyl-CoA + NAD(+) = a 3-oxoacyl-CoA + NADH + H(+)</text>
        <dbReference type="Rhea" id="RHEA:22432"/>
        <dbReference type="ChEBI" id="CHEBI:15378"/>
        <dbReference type="ChEBI" id="CHEBI:57318"/>
        <dbReference type="ChEBI" id="CHEBI:57540"/>
        <dbReference type="ChEBI" id="CHEBI:57945"/>
        <dbReference type="ChEBI" id="CHEBI:90726"/>
        <dbReference type="EC" id="1.1.1.35"/>
    </reaction>
</comment>
<dbReference type="CDD" id="cd06558">
    <property type="entry name" value="crotonase-like"/>
    <property type="match status" value="1"/>
</dbReference>
<dbReference type="Gene3D" id="3.90.226.10">
    <property type="entry name" value="2-enoyl-CoA Hydratase, Chain A, domain 1"/>
    <property type="match status" value="1"/>
</dbReference>
<dbReference type="GO" id="GO:0016853">
    <property type="term" value="F:isomerase activity"/>
    <property type="evidence" value="ECO:0007669"/>
    <property type="project" value="UniProtKB-KW"/>
</dbReference>
<evidence type="ECO:0000313" key="18">
    <source>
        <dbReference type="EMBL" id="NHQ74205.1"/>
    </source>
</evidence>
<keyword evidence="19" id="KW-1185">Reference proteome</keyword>
<comment type="subunit">
    <text evidence="4">Monomer.</text>
</comment>
<dbReference type="SUPFAM" id="SSF48179">
    <property type="entry name" value="6-phosphogluconate dehydrogenase C-terminal domain-like"/>
    <property type="match status" value="2"/>
</dbReference>
<dbReference type="Pfam" id="PF00725">
    <property type="entry name" value="3HCDH"/>
    <property type="match status" value="1"/>
</dbReference>
<feature type="domain" description="3-hydroxyacyl-CoA dehydrogenase NAD binding" evidence="17">
    <location>
        <begin position="294"/>
        <end position="378"/>
    </location>
</feature>
<evidence type="ECO:0000256" key="11">
    <source>
        <dbReference type="ARBA" id="ARBA00023235"/>
    </source>
</evidence>
<keyword evidence="6" id="KW-0442">Lipid degradation</keyword>
<dbReference type="InterPro" id="IPR006176">
    <property type="entry name" value="3-OHacyl-CoA_DH_NAD-bd"/>
</dbReference>
<protein>
    <recommendedName>
        <fullName evidence="20">3-hydroxyacyl-CoA dehydrogenase</fullName>
    </recommendedName>
</protein>
<dbReference type="EMBL" id="JAAORB010000009">
    <property type="protein sequence ID" value="NHQ74205.1"/>
    <property type="molecule type" value="Genomic_DNA"/>
</dbReference>
<dbReference type="InterPro" id="IPR006108">
    <property type="entry name" value="3HC_DH_C"/>
</dbReference>
<dbReference type="GO" id="GO:0004300">
    <property type="term" value="F:enoyl-CoA hydratase activity"/>
    <property type="evidence" value="ECO:0007669"/>
    <property type="project" value="UniProtKB-ARBA"/>
</dbReference>
<comment type="similarity">
    <text evidence="15">Belongs to the enoyl-CoA hydratase/isomerase family.</text>
</comment>
<evidence type="ECO:0000259" key="16">
    <source>
        <dbReference type="Pfam" id="PF00725"/>
    </source>
</evidence>
<dbReference type="Pfam" id="PF02737">
    <property type="entry name" value="3HCDH_N"/>
    <property type="match status" value="1"/>
</dbReference>
<dbReference type="SUPFAM" id="SSF52096">
    <property type="entry name" value="ClpP/crotonase"/>
    <property type="match status" value="1"/>
</dbReference>